<evidence type="ECO:0000256" key="1">
    <source>
        <dbReference type="ARBA" id="ARBA00022603"/>
    </source>
</evidence>
<comment type="caution">
    <text evidence="4">The sequence shown here is derived from an EMBL/GenBank/DDBJ whole genome shotgun (WGS) entry which is preliminary data.</text>
</comment>
<name>A0AAV5T145_9BILA</name>
<dbReference type="GO" id="GO:0005634">
    <property type="term" value="C:nucleus"/>
    <property type="evidence" value="ECO:0007669"/>
    <property type="project" value="TreeGrafter"/>
</dbReference>
<dbReference type="GO" id="GO:0030488">
    <property type="term" value="P:tRNA methylation"/>
    <property type="evidence" value="ECO:0007669"/>
    <property type="project" value="TreeGrafter"/>
</dbReference>
<accession>A0AAV5T145</accession>
<evidence type="ECO:0000259" key="3">
    <source>
        <dbReference type="Pfam" id="PF08241"/>
    </source>
</evidence>
<dbReference type="SUPFAM" id="SSF53335">
    <property type="entry name" value="S-adenosyl-L-methionine-dependent methyltransferases"/>
    <property type="match status" value="1"/>
</dbReference>
<dbReference type="GO" id="GO:0002098">
    <property type="term" value="P:tRNA wobble uridine modification"/>
    <property type="evidence" value="ECO:0007669"/>
    <property type="project" value="TreeGrafter"/>
</dbReference>
<evidence type="ECO:0000313" key="5">
    <source>
        <dbReference type="Proteomes" id="UP001432027"/>
    </source>
</evidence>
<dbReference type="AlphaFoldDB" id="A0AAV5T145"/>
<evidence type="ECO:0000313" key="4">
    <source>
        <dbReference type="EMBL" id="GMS89028.1"/>
    </source>
</evidence>
<sequence length="335" mass="37583">DVEREYVNKIYSRLASYVPPSKPGTLNTRLSPSAARFISSLPTSALVIDIGCGETKYEPSSGFLLGVDPCSEILQKSPHQTDKCDVALGDALDLPFRDSTADAVLLVSVLHHFASPSRRKAVLDEMQRVMSVGARALMVVWAYEQPHASFPSQDVLVPWNLHEIALNGRLPKIRFHKDSTKEQRIIQNSIPISIRSEDRSSPSVWIDWIVSKVKNSPSPSLPSAAPHFFPSKKRQNLLTGIRRWSPSLGKRLSSLMIPMEEELADEMSGEIMRDAVNEAMATIREVVFYRYYHVFRRGEIDSLITSIPSLRVLSETFENGNWNVIVQKVDANKVI</sequence>
<protein>
    <recommendedName>
        <fullName evidence="3">Methyltransferase type 11 domain-containing protein</fullName>
    </recommendedName>
</protein>
<dbReference type="PANTHER" id="PTHR13069:SF34">
    <property type="entry name" value="METHYLTRANSFERASE TYPE 11 DOMAIN-CONTAINING PROTEIN"/>
    <property type="match status" value="1"/>
</dbReference>
<organism evidence="4 5">
    <name type="scientific">Pristionchus entomophagus</name>
    <dbReference type="NCBI Taxonomy" id="358040"/>
    <lineage>
        <taxon>Eukaryota</taxon>
        <taxon>Metazoa</taxon>
        <taxon>Ecdysozoa</taxon>
        <taxon>Nematoda</taxon>
        <taxon>Chromadorea</taxon>
        <taxon>Rhabditida</taxon>
        <taxon>Rhabditina</taxon>
        <taxon>Diplogasteromorpha</taxon>
        <taxon>Diplogasteroidea</taxon>
        <taxon>Neodiplogasteridae</taxon>
        <taxon>Pristionchus</taxon>
    </lineage>
</organism>
<dbReference type="GO" id="GO:0106335">
    <property type="term" value="F:tRNA (5-carboxymethyluridine(34)-5-O)-methyltransferase activity"/>
    <property type="evidence" value="ECO:0007669"/>
    <property type="project" value="TreeGrafter"/>
</dbReference>
<dbReference type="PANTHER" id="PTHR13069">
    <property type="entry name" value="ALKYLATED DNA REPAIR PROTEIN ALKB HOMOLOG 8"/>
    <property type="match status" value="1"/>
</dbReference>
<dbReference type="CDD" id="cd02440">
    <property type="entry name" value="AdoMet_MTases"/>
    <property type="match status" value="1"/>
</dbReference>
<evidence type="ECO:0000256" key="2">
    <source>
        <dbReference type="ARBA" id="ARBA00022679"/>
    </source>
</evidence>
<dbReference type="InterPro" id="IPR051422">
    <property type="entry name" value="AlkB_tRNA_MeTrf/Diox"/>
</dbReference>
<reference evidence="4" key="1">
    <citation type="submission" date="2023-10" db="EMBL/GenBank/DDBJ databases">
        <title>Genome assembly of Pristionchus species.</title>
        <authorList>
            <person name="Yoshida K."/>
            <person name="Sommer R.J."/>
        </authorList>
    </citation>
    <scope>NUCLEOTIDE SEQUENCE</scope>
    <source>
        <strain evidence="4">RS0144</strain>
    </source>
</reference>
<feature type="domain" description="Methyltransferase type 11" evidence="3">
    <location>
        <begin position="49"/>
        <end position="135"/>
    </location>
</feature>
<dbReference type="InterPro" id="IPR013216">
    <property type="entry name" value="Methyltransf_11"/>
</dbReference>
<dbReference type="EMBL" id="BTSX01000003">
    <property type="protein sequence ID" value="GMS89028.1"/>
    <property type="molecule type" value="Genomic_DNA"/>
</dbReference>
<dbReference type="GO" id="GO:0000049">
    <property type="term" value="F:tRNA binding"/>
    <property type="evidence" value="ECO:0007669"/>
    <property type="project" value="TreeGrafter"/>
</dbReference>
<dbReference type="GO" id="GO:0005737">
    <property type="term" value="C:cytoplasm"/>
    <property type="evidence" value="ECO:0007669"/>
    <property type="project" value="TreeGrafter"/>
</dbReference>
<feature type="non-terminal residue" evidence="4">
    <location>
        <position position="1"/>
    </location>
</feature>
<dbReference type="GO" id="GO:0008757">
    <property type="term" value="F:S-adenosylmethionine-dependent methyltransferase activity"/>
    <property type="evidence" value="ECO:0007669"/>
    <property type="project" value="InterPro"/>
</dbReference>
<gene>
    <name evidence="4" type="ORF">PENTCL1PPCAC_11203</name>
</gene>
<dbReference type="InterPro" id="IPR029063">
    <property type="entry name" value="SAM-dependent_MTases_sf"/>
</dbReference>
<dbReference type="Proteomes" id="UP001432027">
    <property type="component" value="Unassembled WGS sequence"/>
</dbReference>
<keyword evidence="2" id="KW-0808">Transferase</keyword>
<keyword evidence="5" id="KW-1185">Reference proteome</keyword>
<keyword evidence="1" id="KW-0489">Methyltransferase</keyword>
<proteinExistence type="predicted"/>
<dbReference type="Pfam" id="PF08241">
    <property type="entry name" value="Methyltransf_11"/>
    <property type="match status" value="1"/>
</dbReference>
<dbReference type="Gene3D" id="3.40.50.150">
    <property type="entry name" value="Vaccinia Virus protein VP39"/>
    <property type="match status" value="2"/>
</dbReference>